<dbReference type="HOGENOM" id="CLU_921490_0_0_1"/>
<gene>
    <name evidence="1" type="ORF">GALMADRAFT_209000</name>
</gene>
<evidence type="ECO:0000313" key="1">
    <source>
        <dbReference type="EMBL" id="KDR78506.1"/>
    </source>
</evidence>
<sequence>MKLSAIFDEKSPVERNARPPALCQELPIQKEFLILSKISEGLQAGQLKLTGYPRLKKLNIHPTSARHRHLQQFMETVVFCIPSGSMFERFTGHLAAAPSPYDDCVSAQLASTELFVYSPTAGQCTVIAWPTYQRRAIQPDGIKKWLRSRMLHWSCFCSLITSTSTSTRIVEALNGDIFVFCHEYPSVCGFSLNLSEVFKTAQLFSEYDHLPTIDAAVARGPYFEGYCGEHQLDHPGITQLSGGHLSSNVFGAEVPRPKPVVALNLIEMQKLLIDLSRLSPLCSSSVLSLEASQQPPRSDHVI</sequence>
<dbReference type="EMBL" id="KL142374">
    <property type="protein sequence ID" value="KDR78506.1"/>
    <property type="molecule type" value="Genomic_DNA"/>
</dbReference>
<dbReference type="AlphaFoldDB" id="A0A067T5X3"/>
<keyword evidence="2" id="KW-1185">Reference proteome</keyword>
<evidence type="ECO:0000313" key="2">
    <source>
        <dbReference type="Proteomes" id="UP000027222"/>
    </source>
</evidence>
<accession>A0A067T5X3</accession>
<dbReference type="Proteomes" id="UP000027222">
    <property type="component" value="Unassembled WGS sequence"/>
</dbReference>
<protein>
    <submittedName>
        <fullName evidence="1">Uncharacterized protein</fullName>
    </submittedName>
</protein>
<name>A0A067T5X3_GALM3</name>
<proteinExistence type="predicted"/>
<reference evidence="2" key="1">
    <citation type="journal article" date="2014" name="Proc. Natl. Acad. Sci. U.S.A.">
        <title>Extensive sampling of basidiomycete genomes demonstrates inadequacy of the white-rot/brown-rot paradigm for wood decay fungi.</title>
        <authorList>
            <person name="Riley R."/>
            <person name="Salamov A.A."/>
            <person name="Brown D.W."/>
            <person name="Nagy L.G."/>
            <person name="Floudas D."/>
            <person name="Held B.W."/>
            <person name="Levasseur A."/>
            <person name="Lombard V."/>
            <person name="Morin E."/>
            <person name="Otillar R."/>
            <person name="Lindquist E.A."/>
            <person name="Sun H."/>
            <person name="LaButti K.M."/>
            <person name="Schmutz J."/>
            <person name="Jabbour D."/>
            <person name="Luo H."/>
            <person name="Baker S.E."/>
            <person name="Pisabarro A.G."/>
            <person name="Walton J.D."/>
            <person name="Blanchette R.A."/>
            <person name="Henrissat B."/>
            <person name="Martin F."/>
            <person name="Cullen D."/>
            <person name="Hibbett D.S."/>
            <person name="Grigoriev I.V."/>
        </authorList>
    </citation>
    <scope>NUCLEOTIDE SEQUENCE [LARGE SCALE GENOMIC DNA]</scope>
    <source>
        <strain evidence="2">CBS 339.88</strain>
    </source>
</reference>
<dbReference type="OrthoDB" id="3070804at2759"/>
<organism evidence="1 2">
    <name type="scientific">Galerina marginata (strain CBS 339.88)</name>
    <dbReference type="NCBI Taxonomy" id="685588"/>
    <lineage>
        <taxon>Eukaryota</taxon>
        <taxon>Fungi</taxon>
        <taxon>Dikarya</taxon>
        <taxon>Basidiomycota</taxon>
        <taxon>Agaricomycotina</taxon>
        <taxon>Agaricomycetes</taxon>
        <taxon>Agaricomycetidae</taxon>
        <taxon>Agaricales</taxon>
        <taxon>Agaricineae</taxon>
        <taxon>Strophariaceae</taxon>
        <taxon>Galerina</taxon>
    </lineage>
</organism>